<keyword evidence="4 6" id="KW-0041">Annexin</keyword>
<comment type="caution">
    <text evidence="7">The sequence shown here is derived from an EMBL/GenBank/DDBJ whole genome shotgun (WGS) entry which is preliminary data.</text>
</comment>
<dbReference type="PANTHER" id="PTHR10502:SF120">
    <property type="entry name" value="ANNEXIN"/>
    <property type="match status" value="1"/>
</dbReference>
<organism evidence="7 8">
    <name type="scientific">Eleusine coracana subsp. coracana</name>
    <dbReference type="NCBI Taxonomy" id="191504"/>
    <lineage>
        <taxon>Eukaryota</taxon>
        <taxon>Viridiplantae</taxon>
        <taxon>Streptophyta</taxon>
        <taxon>Embryophyta</taxon>
        <taxon>Tracheophyta</taxon>
        <taxon>Spermatophyta</taxon>
        <taxon>Magnoliopsida</taxon>
        <taxon>Liliopsida</taxon>
        <taxon>Poales</taxon>
        <taxon>Poaceae</taxon>
        <taxon>PACMAD clade</taxon>
        <taxon>Chloridoideae</taxon>
        <taxon>Cynodonteae</taxon>
        <taxon>Eleusininae</taxon>
        <taxon>Eleusine</taxon>
    </lineage>
</organism>
<dbReference type="SUPFAM" id="SSF47874">
    <property type="entry name" value="Annexin"/>
    <property type="match status" value="1"/>
</dbReference>
<evidence type="ECO:0000256" key="2">
    <source>
        <dbReference type="ARBA" id="ARBA00022737"/>
    </source>
</evidence>
<dbReference type="GO" id="GO:0009414">
    <property type="term" value="P:response to water deprivation"/>
    <property type="evidence" value="ECO:0007669"/>
    <property type="project" value="TreeGrafter"/>
</dbReference>
<dbReference type="GO" id="GO:0005886">
    <property type="term" value="C:plasma membrane"/>
    <property type="evidence" value="ECO:0007669"/>
    <property type="project" value="TreeGrafter"/>
</dbReference>
<evidence type="ECO:0000256" key="1">
    <source>
        <dbReference type="ARBA" id="ARBA00022723"/>
    </source>
</evidence>
<keyword evidence="2 6" id="KW-0677">Repeat</keyword>
<sequence>MASLTVPPVPTWPRQDAIDLHKAFKGFGCDSTTVINILAHRDTTQRLLIQQEYRAIFNQDLTRRIASELSGHHKRAMLLWVLDPASRDATILKQALAGDITDLRAATEVICSRTPSQLHILRQAYRARFGCHVEHDVTDRCSGDHQRLLLAYLAIPRYEGLEVDSGAAAMDARDLYRAGERRLGTDERAFIRVFSERSWAHMAAVARAYEHMYHRSLEKAVKGETSGNFGFGLLTVLRCADSPARYFAKILHKAMRGLGTQDTTLIRVVVTRAEIDMQFIKAEYHRMYKRSLADAIHSETSGNYRTFLLSLVGRDRTGTYHNQSTGCFWFARRDAEYEWIAELVMPMECFVRSKLFLAANQIIQKNPSQPAAGFSEH</sequence>
<dbReference type="FunFam" id="1.10.220.10:FF:000008">
    <property type="entry name" value="Annexin"/>
    <property type="match status" value="1"/>
</dbReference>
<dbReference type="GO" id="GO:0009651">
    <property type="term" value="P:response to salt stress"/>
    <property type="evidence" value="ECO:0007669"/>
    <property type="project" value="TreeGrafter"/>
</dbReference>
<dbReference type="GO" id="GO:0005544">
    <property type="term" value="F:calcium-dependent phospholipid binding"/>
    <property type="evidence" value="ECO:0007669"/>
    <property type="project" value="UniProtKB-KW"/>
</dbReference>
<reference evidence="7" key="1">
    <citation type="journal article" date="2018" name="DNA Res.">
        <title>Multiple hybrid de novo genome assembly of finger millet, an orphan allotetraploid crop.</title>
        <authorList>
            <person name="Hatakeyama M."/>
            <person name="Aluri S."/>
            <person name="Balachadran M.T."/>
            <person name="Sivarajan S.R."/>
            <person name="Patrignani A."/>
            <person name="Gruter S."/>
            <person name="Poveda L."/>
            <person name="Shimizu-Inatsugi R."/>
            <person name="Baeten J."/>
            <person name="Francoijs K.J."/>
            <person name="Nataraja K.N."/>
            <person name="Reddy Y.A.N."/>
            <person name="Phadnis S."/>
            <person name="Ravikumar R.L."/>
            <person name="Schlapbach R."/>
            <person name="Sreeman S.M."/>
            <person name="Shimizu K.K."/>
        </authorList>
    </citation>
    <scope>NUCLEOTIDE SEQUENCE</scope>
</reference>
<dbReference type="FunFam" id="1.10.220.10:FF:000015">
    <property type="entry name" value="Annexin"/>
    <property type="match status" value="1"/>
</dbReference>
<gene>
    <name evidence="7" type="primary">ga20983</name>
    <name evidence="7" type="ORF">PR202_ga20983</name>
</gene>
<dbReference type="GO" id="GO:0005509">
    <property type="term" value="F:calcium ion binding"/>
    <property type="evidence" value="ECO:0007669"/>
    <property type="project" value="InterPro"/>
</dbReference>
<evidence type="ECO:0000256" key="4">
    <source>
        <dbReference type="ARBA" id="ARBA00023216"/>
    </source>
</evidence>
<dbReference type="SMART" id="SM00335">
    <property type="entry name" value="ANX"/>
    <property type="match status" value="4"/>
</dbReference>
<dbReference type="PANTHER" id="PTHR10502">
    <property type="entry name" value="ANNEXIN"/>
    <property type="match status" value="1"/>
</dbReference>
<dbReference type="PROSITE" id="PS00223">
    <property type="entry name" value="ANNEXIN_1"/>
    <property type="match status" value="1"/>
</dbReference>
<reference evidence="7" key="2">
    <citation type="submission" date="2021-12" db="EMBL/GenBank/DDBJ databases">
        <title>Resequencing data analysis of finger millet.</title>
        <authorList>
            <person name="Hatakeyama M."/>
            <person name="Aluri S."/>
            <person name="Balachadran M.T."/>
            <person name="Sivarajan S.R."/>
            <person name="Poveda L."/>
            <person name="Shimizu-Inatsugi R."/>
            <person name="Schlapbach R."/>
            <person name="Sreeman S.M."/>
            <person name="Shimizu K.K."/>
        </authorList>
    </citation>
    <scope>NUCLEOTIDE SEQUENCE</scope>
</reference>
<dbReference type="PROSITE" id="PS51897">
    <property type="entry name" value="ANNEXIN_2"/>
    <property type="match status" value="4"/>
</dbReference>
<name>A0AAV5CZN1_ELECO</name>
<evidence type="ECO:0000313" key="7">
    <source>
        <dbReference type="EMBL" id="GJN03528.1"/>
    </source>
</evidence>
<comment type="domain">
    <text evidence="6">A pair of annexin repeats may form one binding site for calcium and phospholipid.</text>
</comment>
<dbReference type="InterPro" id="IPR037104">
    <property type="entry name" value="Annexin_sf"/>
</dbReference>
<dbReference type="InterPro" id="IPR001464">
    <property type="entry name" value="Annexin"/>
</dbReference>
<keyword evidence="1" id="KW-0479">Metal-binding</keyword>
<dbReference type="GO" id="GO:0001786">
    <property type="term" value="F:phosphatidylserine binding"/>
    <property type="evidence" value="ECO:0007669"/>
    <property type="project" value="TreeGrafter"/>
</dbReference>
<dbReference type="PRINTS" id="PR00196">
    <property type="entry name" value="ANNEXIN"/>
</dbReference>
<dbReference type="EMBL" id="BQKI01000010">
    <property type="protein sequence ID" value="GJN03528.1"/>
    <property type="molecule type" value="Genomic_DNA"/>
</dbReference>
<dbReference type="AlphaFoldDB" id="A0AAV5CZN1"/>
<dbReference type="Proteomes" id="UP001054889">
    <property type="component" value="Unassembled WGS sequence"/>
</dbReference>
<keyword evidence="3 6" id="KW-0106">Calcium</keyword>
<evidence type="ECO:0000256" key="5">
    <source>
        <dbReference type="ARBA" id="ARBA00023302"/>
    </source>
</evidence>
<dbReference type="Gene3D" id="1.10.220.10">
    <property type="entry name" value="Annexin"/>
    <property type="match status" value="4"/>
</dbReference>
<dbReference type="GO" id="GO:0009409">
    <property type="term" value="P:response to cold"/>
    <property type="evidence" value="ECO:0007669"/>
    <property type="project" value="TreeGrafter"/>
</dbReference>
<keyword evidence="5 6" id="KW-0111">Calcium/phospholipid-binding</keyword>
<accession>A0AAV5CZN1</accession>
<dbReference type="InterPro" id="IPR018252">
    <property type="entry name" value="Annexin_repeat_CS"/>
</dbReference>
<protein>
    <recommendedName>
        <fullName evidence="6">Annexin</fullName>
    </recommendedName>
</protein>
<evidence type="ECO:0000256" key="6">
    <source>
        <dbReference type="RuleBase" id="RU003540"/>
    </source>
</evidence>
<evidence type="ECO:0000313" key="8">
    <source>
        <dbReference type="Proteomes" id="UP001054889"/>
    </source>
</evidence>
<evidence type="ECO:0000256" key="3">
    <source>
        <dbReference type="ARBA" id="ARBA00022837"/>
    </source>
</evidence>
<dbReference type="GO" id="GO:0009408">
    <property type="term" value="P:response to heat"/>
    <property type="evidence" value="ECO:0007669"/>
    <property type="project" value="TreeGrafter"/>
</dbReference>
<dbReference type="FunFam" id="1.10.220.10:FF:000001">
    <property type="entry name" value="Annexin"/>
    <property type="match status" value="1"/>
</dbReference>
<comment type="similarity">
    <text evidence="6">Belongs to the annexin family.</text>
</comment>
<proteinExistence type="inferred from homology"/>
<keyword evidence="8" id="KW-1185">Reference proteome</keyword>
<dbReference type="Pfam" id="PF00191">
    <property type="entry name" value="Annexin"/>
    <property type="match status" value="4"/>
</dbReference>
<dbReference type="FunFam" id="1.10.220.10:FF:000002">
    <property type="entry name" value="Annexin"/>
    <property type="match status" value="1"/>
</dbReference>
<dbReference type="GO" id="GO:0005737">
    <property type="term" value="C:cytoplasm"/>
    <property type="evidence" value="ECO:0007669"/>
    <property type="project" value="TreeGrafter"/>
</dbReference>
<dbReference type="InterPro" id="IPR018502">
    <property type="entry name" value="Annexin_repeat"/>
</dbReference>